<evidence type="ECO:0000313" key="2">
    <source>
        <dbReference type="EMBL" id="GBP44280.1"/>
    </source>
</evidence>
<dbReference type="AlphaFoldDB" id="A0A4C1W099"/>
<dbReference type="EMBL" id="BGZK01000449">
    <property type="protein sequence ID" value="GBP44280.1"/>
    <property type="molecule type" value="Genomic_DNA"/>
</dbReference>
<evidence type="ECO:0000256" key="1">
    <source>
        <dbReference type="SAM" id="MobiDB-lite"/>
    </source>
</evidence>
<comment type="caution">
    <text evidence="2">The sequence shown here is derived from an EMBL/GenBank/DDBJ whole genome shotgun (WGS) entry which is preliminary data.</text>
</comment>
<accession>A0A4C1W099</accession>
<protein>
    <submittedName>
        <fullName evidence="2">Uncharacterized protein</fullName>
    </submittedName>
</protein>
<evidence type="ECO:0000313" key="3">
    <source>
        <dbReference type="Proteomes" id="UP000299102"/>
    </source>
</evidence>
<keyword evidence="3" id="KW-1185">Reference proteome</keyword>
<proteinExistence type="predicted"/>
<feature type="region of interest" description="Disordered" evidence="1">
    <location>
        <begin position="17"/>
        <end position="37"/>
    </location>
</feature>
<reference evidence="2 3" key="1">
    <citation type="journal article" date="2019" name="Commun. Biol.">
        <title>The bagworm genome reveals a unique fibroin gene that provides high tensile strength.</title>
        <authorList>
            <person name="Kono N."/>
            <person name="Nakamura H."/>
            <person name="Ohtoshi R."/>
            <person name="Tomita M."/>
            <person name="Numata K."/>
            <person name="Arakawa K."/>
        </authorList>
    </citation>
    <scope>NUCLEOTIDE SEQUENCE [LARGE SCALE GENOMIC DNA]</scope>
</reference>
<sequence length="189" mass="21926">MCCNEFKRTKVSAQLKKQNESSNIKENRDSYSVHKETQYESQPQEFISNVKTRRHAKSLFGSYYRPEIYAEGFTASDMTLYGRSREFNEHVNDDITLDETGYNKMLYKNYNYRKSDESIGFLSRGSVTTAKRSCAAGLPHAVCLDVKATSDLLRAEELFELINDFDLMRDLSRNAEPAPWWVSEKPKEM</sequence>
<gene>
    <name evidence="2" type="ORF">EVAR_22164_1</name>
</gene>
<organism evidence="2 3">
    <name type="scientific">Eumeta variegata</name>
    <name type="common">Bagworm moth</name>
    <name type="synonym">Eumeta japonica</name>
    <dbReference type="NCBI Taxonomy" id="151549"/>
    <lineage>
        <taxon>Eukaryota</taxon>
        <taxon>Metazoa</taxon>
        <taxon>Ecdysozoa</taxon>
        <taxon>Arthropoda</taxon>
        <taxon>Hexapoda</taxon>
        <taxon>Insecta</taxon>
        <taxon>Pterygota</taxon>
        <taxon>Neoptera</taxon>
        <taxon>Endopterygota</taxon>
        <taxon>Lepidoptera</taxon>
        <taxon>Glossata</taxon>
        <taxon>Ditrysia</taxon>
        <taxon>Tineoidea</taxon>
        <taxon>Psychidae</taxon>
        <taxon>Oiketicinae</taxon>
        <taxon>Eumeta</taxon>
    </lineage>
</organism>
<name>A0A4C1W099_EUMVA</name>
<dbReference type="Proteomes" id="UP000299102">
    <property type="component" value="Unassembled WGS sequence"/>
</dbReference>